<proteinExistence type="predicted"/>
<evidence type="ECO:0000256" key="1">
    <source>
        <dbReference type="SAM" id="Phobius"/>
    </source>
</evidence>
<sequence length="70" mass="7603">MLFPEMLGKDRAAADSVAKLALVIWAISLIIGGILFGSKGFAGVMLIVGALTMIDLLITILRLFWRIKDN</sequence>
<comment type="caution">
    <text evidence="2">The sequence shown here is derived from an EMBL/GenBank/DDBJ whole genome shotgun (WGS) entry which is preliminary data.</text>
</comment>
<name>A0A0F9AMV6_9ZZZZ</name>
<protein>
    <submittedName>
        <fullName evidence="2">Uncharacterized protein</fullName>
    </submittedName>
</protein>
<evidence type="ECO:0000313" key="2">
    <source>
        <dbReference type="EMBL" id="KKL10954.1"/>
    </source>
</evidence>
<keyword evidence="1" id="KW-1133">Transmembrane helix</keyword>
<feature type="transmembrane region" description="Helical" evidence="1">
    <location>
        <begin position="20"/>
        <end position="38"/>
    </location>
</feature>
<keyword evidence="1" id="KW-0812">Transmembrane</keyword>
<reference evidence="2" key="1">
    <citation type="journal article" date="2015" name="Nature">
        <title>Complex archaea that bridge the gap between prokaryotes and eukaryotes.</title>
        <authorList>
            <person name="Spang A."/>
            <person name="Saw J.H."/>
            <person name="Jorgensen S.L."/>
            <person name="Zaremba-Niedzwiedzka K."/>
            <person name="Martijn J."/>
            <person name="Lind A.E."/>
            <person name="van Eijk R."/>
            <person name="Schleper C."/>
            <person name="Guy L."/>
            <person name="Ettema T.J."/>
        </authorList>
    </citation>
    <scope>NUCLEOTIDE SEQUENCE</scope>
</reference>
<dbReference type="EMBL" id="LAZR01041848">
    <property type="protein sequence ID" value="KKL10954.1"/>
    <property type="molecule type" value="Genomic_DNA"/>
</dbReference>
<gene>
    <name evidence="2" type="ORF">LCGC14_2550660</name>
</gene>
<dbReference type="AlphaFoldDB" id="A0A0F9AMV6"/>
<feature type="transmembrane region" description="Helical" evidence="1">
    <location>
        <begin position="44"/>
        <end position="65"/>
    </location>
</feature>
<organism evidence="2">
    <name type="scientific">marine sediment metagenome</name>
    <dbReference type="NCBI Taxonomy" id="412755"/>
    <lineage>
        <taxon>unclassified sequences</taxon>
        <taxon>metagenomes</taxon>
        <taxon>ecological metagenomes</taxon>
    </lineage>
</organism>
<keyword evidence="1" id="KW-0472">Membrane</keyword>
<accession>A0A0F9AMV6</accession>